<feature type="domain" description="Guanylate cyclase" evidence="20">
    <location>
        <begin position="543"/>
        <end position="673"/>
    </location>
</feature>
<evidence type="ECO:0000256" key="17">
    <source>
        <dbReference type="SAM" id="Phobius"/>
    </source>
</evidence>
<dbReference type="PANTHER" id="PTHR11920">
    <property type="entry name" value="GUANYLYL CYCLASE"/>
    <property type="match status" value="1"/>
</dbReference>
<dbReference type="Gene3D" id="1.10.510.10">
    <property type="entry name" value="Transferase(Phosphotransferase) domain 1"/>
    <property type="match status" value="1"/>
</dbReference>
<evidence type="ECO:0000256" key="7">
    <source>
        <dbReference type="ARBA" id="ARBA00022989"/>
    </source>
</evidence>
<dbReference type="Gene3D" id="3.30.70.1230">
    <property type="entry name" value="Nucleotide cyclase"/>
    <property type="match status" value="1"/>
</dbReference>
<gene>
    <name evidence="21" type="ORF">CAPTEDRAFT_146855</name>
</gene>
<keyword evidence="13 15" id="KW-0141">cGMP biosynthesis</keyword>
<dbReference type="SMART" id="SM00044">
    <property type="entry name" value="CYCc"/>
    <property type="match status" value="1"/>
</dbReference>
<dbReference type="SUPFAM" id="SSF53822">
    <property type="entry name" value="Periplasmic binding protein-like I"/>
    <property type="match status" value="1"/>
</dbReference>
<accession>R7V4Q1</accession>
<dbReference type="OMA" id="CIESHEI"/>
<dbReference type="InterPro" id="IPR001245">
    <property type="entry name" value="Ser-Thr/Tyr_kinase_cat_dom"/>
</dbReference>
<dbReference type="GO" id="GO:0005886">
    <property type="term" value="C:plasma membrane"/>
    <property type="evidence" value="ECO:0007669"/>
    <property type="project" value="TreeGrafter"/>
</dbReference>
<proteinExistence type="inferred from homology"/>
<dbReference type="InterPro" id="IPR011009">
    <property type="entry name" value="Kinase-like_dom_sf"/>
</dbReference>
<dbReference type="GO" id="GO:0004672">
    <property type="term" value="F:protein kinase activity"/>
    <property type="evidence" value="ECO:0007669"/>
    <property type="project" value="InterPro"/>
</dbReference>
<dbReference type="Pfam" id="PF01094">
    <property type="entry name" value="ANF_receptor"/>
    <property type="match status" value="1"/>
</dbReference>
<keyword evidence="23" id="KW-1185">Reference proteome</keyword>
<keyword evidence="11" id="KW-0325">Glycoprotein</keyword>
<dbReference type="InterPro" id="IPR011645">
    <property type="entry name" value="HNOB_dom_associated"/>
</dbReference>
<dbReference type="OrthoDB" id="1890790at2759"/>
<evidence type="ECO:0000256" key="15">
    <source>
        <dbReference type="RuleBase" id="RU003431"/>
    </source>
</evidence>
<dbReference type="InterPro" id="IPR001828">
    <property type="entry name" value="ANF_lig-bd_rcpt"/>
</dbReference>
<dbReference type="GO" id="GO:0035556">
    <property type="term" value="P:intracellular signal transduction"/>
    <property type="evidence" value="ECO:0007669"/>
    <property type="project" value="InterPro"/>
</dbReference>
<organism evidence="21">
    <name type="scientific">Capitella teleta</name>
    <name type="common">Polychaete worm</name>
    <dbReference type="NCBI Taxonomy" id="283909"/>
    <lineage>
        <taxon>Eukaryota</taxon>
        <taxon>Metazoa</taxon>
        <taxon>Spiralia</taxon>
        <taxon>Lophotrochozoa</taxon>
        <taxon>Annelida</taxon>
        <taxon>Polychaeta</taxon>
        <taxon>Sedentaria</taxon>
        <taxon>Scolecida</taxon>
        <taxon>Capitellidae</taxon>
        <taxon>Capitella</taxon>
    </lineage>
</organism>
<keyword evidence="4 17" id="KW-0812">Transmembrane</keyword>
<name>R7V4Q1_CAPTE</name>
<dbReference type="GO" id="GO:0007168">
    <property type="term" value="P:receptor guanylyl cyclase signaling pathway"/>
    <property type="evidence" value="ECO:0007669"/>
    <property type="project" value="TreeGrafter"/>
</dbReference>
<evidence type="ECO:0000256" key="12">
    <source>
        <dbReference type="ARBA" id="ARBA00023239"/>
    </source>
</evidence>
<dbReference type="GO" id="GO:0005524">
    <property type="term" value="F:ATP binding"/>
    <property type="evidence" value="ECO:0007669"/>
    <property type="project" value="InterPro"/>
</dbReference>
<dbReference type="CDD" id="cd07302">
    <property type="entry name" value="CHD"/>
    <property type="match status" value="1"/>
</dbReference>
<feature type="region of interest" description="Disordered" evidence="16">
    <location>
        <begin position="416"/>
        <end position="438"/>
    </location>
</feature>
<evidence type="ECO:0000256" key="10">
    <source>
        <dbReference type="ARBA" id="ARBA00023170"/>
    </source>
</evidence>
<evidence type="ECO:0000256" key="13">
    <source>
        <dbReference type="ARBA" id="ARBA00023293"/>
    </source>
</evidence>
<evidence type="ECO:0000256" key="16">
    <source>
        <dbReference type="SAM" id="MobiDB-lite"/>
    </source>
</evidence>
<dbReference type="InterPro" id="IPR018297">
    <property type="entry name" value="A/G_cyclase_CS"/>
</dbReference>
<feature type="domain" description="Protein kinase" evidence="19">
    <location>
        <begin position="154"/>
        <end position="471"/>
    </location>
</feature>
<evidence type="ECO:0000256" key="4">
    <source>
        <dbReference type="ARBA" id="ARBA00022692"/>
    </source>
</evidence>
<dbReference type="EC" id="4.6.1.2" evidence="3 15"/>
<dbReference type="PROSITE" id="PS50011">
    <property type="entry name" value="PROTEIN_KINASE_DOM"/>
    <property type="match status" value="1"/>
</dbReference>
<evidence type="ECO:0000256" key="2">
    <source>
        <dbReference type="ARBA" id="ARBA00004479"/>
    </source>
</evidence>
<dbReference type="GO" id="GO:0001653">
    <property type="term" value="F:peptide receptor activity"/>
    <property type="evidence" value="ECO:0007669"/>
    <property type="project" value="TreeGrafter"/>
</dbReference>
<dbReference type="Gene3D" id="3.40.50.2300">
    <property type="match status" value="1"/>
</dbReference>
<reference evidence="22" key="3">
    <citation type="submission" date="2015-06" db="UniProtKB">
        <authorList>
            <consortium name="EnsemblMetazoa"/>
        </authorList>
    </citation>
    <scope>IDENTIFICATION</scope>
</reference>
<feature type="chain" id="PRO_5008788704" description="Guanylate cyclase" evidence="18">
    <location>
        <begin position="22"/>
        <end position="748"/>
    </location>
</feature>
<dbReference type="InterPro" id="IPR029787">
    <property type="entry name" value="Nucleotide_cyclase"/>
</dbReference>
<evidence type="ECO:0000259" key="19">
    <source>
        <dbReference type="PROSITE" id="PS50011"/>
    </source>
</evidence>
<dbReference type="EnsemblMetazoa" id="CapteT146855">
    <property type="protein sequence ID" value="CapteP146855"/>
    <property type="gene ID" value="CapteG146855"/>
</dbReference>
<dbReference type="GO" id="GO:0004016">
    <property type="term" value="F:adenylate cyclase activity"/>
    <property type="evidence" value="ECO:0007669"/>
    <property type="project" value="TreeGrafter"/>
</dbReference>
<dbReference type="STRING" id="283909.R7V4Q1"/>
<dbReference type="GO" id="GO:0004383">
    <property type="term" value="F:guanylate cyclase activity"/>
    <property type="evidence" value="ECO:0007669"/>
    <property type="project" value="UniProtKB-EC"/>
</dbReference>
<evidence type="ECO:0000256" key="1">
    <source>
        <dbReference type="ARBA" id="ARBA00001436"/>
    </source>
</evidence>
<dbReference type="PROSITE" id="PS50125">
    <property type="entry name" value="GUANYLATE_CYCLASE_2"/>
    <property type="match status" value="1"/>
</dbReference>
<dbReference type="InterPro" id="IPR028082">
    <property type="entry name" value="Peripla_BP_I"/>
</dbReference>
<evidence type="ECO:0000256" key="3">
    <source>
        <dbReference type="ARBA" id="ARBA00012202"/>
    </source>
</evidence>
<dbReference type="InterPro" id="IPR050401">
    <property type="entry name" value="Cyclic_nucleotide_synthase"/>
</dbReference>
<comment type="subcellular location">
    <subcellularLocation>
        <location evidence="2">Membrane</location>
        <topology evidence="2">Single-pass type I membrane protein</topology>
    </subcellularLocation>
</comment>
<evidence type="ECO:0000313" key="22">
    <source>
        <dbReference type="EnsemblMetazoa" id="CapteP146855"/>
    </source>
</evidence>
<evidence type="ECO:0000256" key="11">
    <source>
        <dbReference type="ARBA" id="ARBA00023180"/>
    </source>
</evidence>
<dbReference type="InterPro" id="IPR001170">
    <property type="entry name" value="ANPR/GUC"/>
</dbReference>
<protein>
    <recommendedName>
        <fullName evidence="3 15">Guanylate cyclase</fullName>
        <ecNumber evidence="3 15">4.6.1.2</ecNumber>
    </recommendedName>
</protein>
<reference evidence="21 23" key="2">
    <citation type="journal article" date="2013" name="Nature">
        <title>Insights into bilaterian evolution from three spiralian genomes.</title>
        <authorList>
            <person name="Simakov O."/>
            <person name="Marletaz F."/>
            <person name="Cho S.J."/>
            <person name="Edsinger-Gonzales E."/>
            <person name="Havlak P."/>
            <person name="Hellsten U."/>
            <person name="Kuo D.H."/>
            <person name="Larsson T."/>
            <person name="Lv J."/>
            <person name="Arendt D."/>
            <person name="Savage R."/>
            <person name="Osoegawa K."/>
            <person name="de Jong P."/>
            <person name="Grimwood J."/>
            <person name="Chapman J.A."/>
            <person name="Shapiro H."/>
            <person name="Aerts A."/>
            <person name="Otillar R.P."/>
            <person name="Terry A.Y."/>
            <person name="Boore J.L."/>
            <person name="Grigoriev I.V."/>
            <person name="Lindberg D.R."/>
            <person name="Seaver E.C."/>
            <person name="Weisblat D.A."/>
            <person name="Putnam N.H."/>
            <person name="Rokhsar D.S."/>
        </authorList>
    </citation>
    <scope>NUCLEOTIDE SEQUENCE</scope>
    <source>
        <strain evidence="21 23">I ESC-2004</strain>
    </source>
</reference>
<evidence type="ECO:0000256" key="18">
    <source>
        <dbReference type="SAM" id="SignalP"/>
    </source>
</evidence>
<dbReference type="SUPFAM" id="SSF55073">
    <property type="entry name" value="Nucleotide cyclase"/>
    <property type="match status" value="1"/>
</dbReference>
<keyword evidence="12 14" id="KW-0456">Lyase</keyword>
<dbReference type="FunFam" id="1.10.510.10:FF:000420">
    <property type="entry name" value="Guanylate cyclase"/>
    <property type="match status" value="1"/>
</dbReference>
<dbReference type="HOGENOM" id="CLU_001072_1_3_1"/>
<dbReference type="Pfam" id="PF07714">
    <property type="entry name" value="PK_Tyr_Ser-Thr"/>
    <property type="match status" value="1"/>
</dbReference>
<dbReference type="Proteomes" id="UP000014760">
    <property type="component" value="Unassembled WGS sequence"/>
</dbReference>
<dbReference type="InterPro" id="IPR001054">
    <property type="entry name" value="A/G_cyclase"/>
</dbReference>
<keyword evidence="10" id="KW-0675">Receptor</keyword>
<keyword evidence="5 18" id="KW-0732">Signal</keyword>
<evidence type="ECO:0000256" key="14">
    <source>
        <dbReference type="RuleBase" id="RU000405"/>
    </source>
</evidence>
<comment type="similarity">
    <text evidence="14">Belongs to the adenylyl cyclase class-4/guanylyl cyclase family.</text>
</comment>
<dbReference type="Pfam" id="PF07701">
    <property type="entry name" value="HNOBA"/>
    <property type="match status" value="1"/>
</dbReference>
<dbReference type="Pfam" id="PF00211">
    <property type="entry name" value="Guanylate_cyc"/>
    <property type="match status" value="1"/>
</dbReference>
<dbReference type="InterPro" id="IPR000719">
    <property type="entry name" value="Prot_kinase_dom"/>
</dbReference>
<evidence type="ECO:0000256" key="5">
    <source>
        <dbReference type="ARBA" id="ARBA00022729"/>
    </source>
</evidence>
<keyword evidence="6" id="KW-0547">Nucleotide-binding</keyword>
<dbReference type="PANTHER" id="PTHR11920:SF502">
    <property type="entry name" value="GUANYLATE CYCLASE"/>
    <property type="match status" value="1"/>
</dbReference>
<feature type="transmembrane region" description="Helical" evidence="17">
    <location>
        <begin position="125"/>
        <end position="144"/>
    </location>
</feature>
<reference evidence="23" key="1">
    <citation type="submission" date="2012-12" db="EMBL/GenBank/DDBJ databases">
        <authorList>
            <person name="Hellsten U."/>
            <person name="Grimwood J."/>
            <person name="Chapman J.A."/>
            <person name="Shapiro H."/>
            <person name="Aerts A."/>
            <person name="Otillar R.P."/>
            <person name="Terry A.Y."/>
            <person name="Boore J.L."/>
            <person name="Simakov O."/>
            <person name="Marletaz F."/>
            <person name="Cho S.-J."/>
            <person name="Edsinger-Gonzales E."/>
            <person name="Havlak P."/>
            <person name="Kuo D.-H."/>
            <person name="Larsson T."/>
            <person name="Lv J."/>
            <person name="Arendt D."/>
            <person name="Savage R."/>
            <person name="Osoegawa K."/>
            <person name="de Jong P."/>
            <person name="Lindberg D.R."/>
            <person name="Seaver E.C."/>
            <person name="Weisblat D.A."/>
            <person name="Putnam N.H."/>
            <person name="Grigoriev I.V."/>
            <person name="Rokhsar D.S."/>
        </authorList>
    </citation>
    <scope>NUCLEOTIDE SEQUENCE</scope>
    <source>
        <strain evidence="23">I ESC-2004</strain>
    </source>
</reference>
<evidence type="ECO:0000256" key="6">
    <source>
        <dbReference type="ARBA" id="ARBA00022741"/>
    </source>
</evidence>
<evidence type="ECO:0000256" key="8">
    <source>
        <dbReference type="ARBA" id="ARBA00023134"/>
    </source>
</evidence>
<dbReference type="AlphaFoldDB" id="R7V4Q1"/>
<evidence type="ECO:0000313" key="23">
    <source>
        <dbReference type="Proteomes" id="UP000014760"/>
    </source>
</evidence>
<keyword evidence="9 17" id="KW-0472">Membrane</keyword>
<dbReference type="SUPFAM" id="SSF56112">
    <property type="entry name" value="Protein kinase-like (PK-like)"/>
    <property type="match status" value="1"/>
</dbReference>
<dbReference type="PRINTS" id="PR00255">
    <property type="entry name" value="NATPEPTIDER"/>
</dbReference>
<dbReference type="PROSITE" id="PS00452">
    <property type="entry name" value="GUANYLATE_CYCLASE_1"/>
    <property type="match status" value="1"/>
</dbReference>
<keyword evidence="7 17" id="KW-1133">Transmembrane helix</keyword>
<evidence type="ECO:0000259" key="20">
    <source>
        <dbReference type="PROSITE" id="PS50125"/>
    </source>
</evidence>
<comment type="catalytic activity">
    <reaction evidence="1 15">
        <text>GTP = 3',5'-cyclic GMP + diphosphate</text>
        <dbReference type="Rhea" id="RHEA:13665"/>
        <dbReference type="ChEBI" id="CHEBI:33019"/>
        <dbReference type="ChEBI" id="CHEBI:37565"/>
        <dbReference type="ChEBI" id="CHEBI:57746"/>
        <dbReference type="EC" id="4.6.1.2"/>
    </reaction>
</comment>
<dbReference type="FunFam" id="3.30.70.1230:FF:000004">
    <property type="entry name" value="Guanylate cyclase"/>
    <property type="match status" value="1"/>
</dbReference>
<evidence type="ECO:0000313" key="21">
    <source>
        <dbReference type="EMBL" id="ELU13544.1"/>
    </source>
</evidence>
<dbReference type="GO" id="GO:0005525">
    <property type="term" value="F:GTP binding"/>
    <property type="evidence" value="ECO:0007669"/>
    <property type="project" value="UniProtKB-KW"/>
</dbReference>
<keyword evidence="8" id="KW-0342">GTP-binding</keyword>
<feature type="signal peptide" evidence="18">
    <location>
        <begin position="1"/>
        <end position="21"/>
    </location>
</feature>
<dbReference type="EMBL" id="AMQN01005084">
    <property type="status" value="NOT_ANNOTATED_CDS"/>
    <property type="molecule type" value="Genomic_DNA"/>
</dbReference>
<sequence>MFVYDAAHLYFLALNATLAAGEDYRDGRKMVQKVRNMSFRGMTGEVQMDSVGDREPNYWVYRYDQEQEKMDFYMTIYMSKPSNERILIDKDPLWTTLDGLPPKDAPDCGFYDELCPEDTSSENTLIISACVVVLSVFVVFYIVASALKKRQDERELNMMLWRVSFDEIKFSKMAHGSSRSFANRSMMCSSSSVNSHRTTTTDDQLFIQVGLYKGMTVAVKSVNKESRLLLTREDLIEVKQLLDMSHDNVNAFIGACIEQPNMCVLTAYCPKGSLQDILENNDIKLDMMFKNSFVNDIVEGMIYLHHSPLKSHGSLKSSNCLVDNRWMIKITGHGMRSFQSDPQEDVPEYEKYRNMLWTAPELLRLGSTKPLYGTQKGDVYSFGIILQEILHRALPFFVGSSTMTPREVIERVMEPPKEGPYRPEIPSSFDDDDSTTTSMNEDVHKLASQCWSEQPDDRMSFTNVRRQLRKLNYGRKLNIVDTMISKLEKYASNLEEIVNQRTSELIDEKKKTDTLLYRMLPKMVAEKLKTGKGMEAELYDHVTIYFSDIVGFTALSSESSPMEVVQLLNDLYTMFDSIITKYDVYKVETIGDAYMVASGLPVRNGKQHVKEVACMALDLLRAISEFKVRNRPEYQMRLRIGLHTGPCAAGVVGQTMPRYCLFGDTVNTASRMESTGEALRIHMSQQAKDALAMFPEFLTEYRGEISVKGKGDIATYWLLGISMTQMSDQPDCSYVTSLKTWKPPMENI</sequence>
<evidence type="ECO:0000256" key="9">
    <source>
        <dbReference type="ARBA" id="ARBA00023136"/>
    </source>
</evidence>
<dbReference type="EMBL" id="KB295123">
    <property type="protein sequence ID" value="ELU13544.1"/>
    <property type="molecule type" value="Genomic_DNA"/>
</dbReference>